<name>A0A438IVN6_VITVI</name>
<comment type="caution">
    <text evidence="1">The sequence shown here is derived from an EMBL/GenBank/DDBJ whole genome shotgun (WGS) entry which is preliminary data.</text>
</comment>
<organism evidence="1 2">
    <name type="scientific">Vitis vinifera</name>
    <name type="common">Grape</name>
    <dbReference type="NCBI Taxonomy" id="29760"/>
    <lineage>
        <taxon>Eukaryota</taxon>
        <taxon>Viridiplantae</taxon>
        <taxon>Streptophyta</taxon>
        <taxon>Embryophyta</taxon>
        <taxon>Tracheophyta</taxon>
        <taxon>Spermatophyta</taxon>
        <taxon>Magnoliopsida</taxon>
        <taxon>eudicotyledons</taxon>
        <taxon>Gunneridae</taxon>
        <taxon>Pentapetalae</taxon>
        <taxon>rosids</taxon>
        <taxon>Vitales</taxon>
        <taxon>Vitaceae</taxon>
        <taxon>Viteae</taxon>
        <taxon>Vitis</taxon>
    </lineage>
</organism>
<dbReference type="EMBL" id="QGNW01000079">
    <property type="protein sequence ID" value="RVX00810.1"/>
    <property type="molecule type" value="Genomic_DNA"/>
</dbReference>
<evidence type="ECO:0000313" key="2">
    <source>
        <dbReference type="Proteomes" id="UP000288805"/>
    </source>
</evidence>
<evidence type="ECO:0000313" key="1">
    <source>
        <dbReference type="EMBL" id="RVX00810.1"/>
    </source>
</evidence>
<accession>A0A438IVN6</accession>
<dbReference type="Proteomes" id="UP000288805">
    <property type="component" value="Unassembled WGS sequence"/>
</dbReference>
<proteinExistence type="predicted"/>
<dbReference type="AlphaFoldDB" id="A0A438IVN6"/>
<protein>
    <submittedName>
        <fullName evidence="1">Uncharacterized protein</fullName>
    </submittedName>
</protein>
<sequence length="203" mass="22729">MADYQQRAAAHYNRKARPRTLKVGEKAVKVTKRKALIGKACGATFFLARGNRRDVPFDTMLLHAATVAKEIHLVYLLCWAISSSASCRRASVDSSRLFASASSIRRASLSSGTSSKLQHSLQRLSGQRISWLRPLQSQAQFLFTLCAGRRRPSYNRQSAAGLKKDRVVEPCPNTAHQLQKNPQQEVQLQPCDKHISMARKIKK</sequence>
<reference evidence="1 2" key="1">
    <citation type="journal article" date="2018" name="PLoS Genet.">
        <title>Population sequencing reveals clonal diversity and ancestral inbreeding in the grapevine cultivar Chardonnay.</title>
        <authorList>
            <person name="Roach M.J."/>
            <person name="Johnson D.L."/>
            <person name="Bohlmann J."/>
            <person name="van Vuuren H.J."/>
            <person name="Jones S.J."/>
            <person name="Pretorius I.S."/>
            <person name="Schmidt S.A."/>
            <person name="Borneman A.R."/>
        </authorList>
    </citation>
    <scope>NUCLEOTIDE SEQUENCE [LARGE SCALE GENOMIC DNA]</scope>
    <source>
        <strain evidence="2">cv. Chardonnay</strain>
        <tissue evidence="1">Leaf</tissue>
    </source>
</reference>
<gene>
    <name evidence="1" type="ORF">CK203_026375</name>
</gene>